<evidence type="ECO:0008006" key="8">
    <source>
        <dbReference type="Google" id="ProtNLM"/>
    </source>
</evidence>
<dbReference type="PANTHER" id="PTHR22911:SF6">
    <property type="entry name" value="SOLUTE CARRIER FAMILY 35 MEMBER G1"/>
    <property type="match status" value="1"/>
</dbReference>
<dbReference type="InterPro" id="IPR037185">
    <property type="entry name" value="EmrE-like"/>
</dbReference>
<dbReference type="Proteomes" id="UP001164286">
    <property type="component" value="Unassembled WGS sequence"/>
</dbReference>
<keyword evidence="7" id="KW-1185">Reference proteome</keyword>
<evidence type="ECO:0000256" key="3">
    <source>
        <dbReference type="ARBA" id="ARBA00022989"/>
    </source>
</evidence>
<organism evidence="6 7">
    <name type="scientific">Dioszegia hungarica</name>
    <dbReference type="NCBI Taxonomy" id="4972"/>
    <lineage>
        <taxon>Eukaryota</taxon>
        <taxon>Fungi</taxon>
        <taxon>Dikarya</taxon>
        <taxon>Basidiomycota</taxon>
        <taxon>Agaricomycotina</taxon>
        <taxon>Tremellomycetes</taxon>
        <taxon>Tremellales</taxon>
        <taxon>Bulleribasidiaceae</taxon>
        <taxon>Dioszegia</taxon>
    </lineage>
</organism>
<feature type="transmembrane region" description="Helical" evidence="5">
    <location>
        <begin position="216"/>
        <end position="235"/>
    </location>
</feature>
<evidence type="ECO:0000256" key="2">
    <source>
        <dbReference type="ARBA" id="ARBA00022692"/>
    </source>
</evidence>
<evidence type="ECO:0000313" key="6">
    <source>
        <dbReference type="EMBL" id="KAI9638649.1"/>
    </source>
</evidence>
<feature type="transmembrane region" description="Helical" evidence="5">
    <location>
        <begin position="176"/>
        <end position="196"/>
    </location>
</feature>
<name>A0AA38HGR2_9TREE</name>
<keyword evidence="4 5" id="KW-0472">Membrane</keyword>
<reference evidence="6" key="1">
    <citation type="journal article" date="2022" name="G3 (Bethesda)">
        <title>High quality genome of the basidiomycete yeast Dioszegia hungarica PDD-24b-2 isolated from cloud water.</title>
        <authorList>
            <person name="Jarrige D."/>
            <person name="Haridas S."/>
            <person name="Bleykasten-Grosshans C."/>
            <person name="Joly M."/>
            <person name="Nadalig T."/>
            <person name="Sancelme M."/>
            <person name="Vuilleumier S."/>
            <person name="Grigoriev I.V."/>
            <person name="Amato P."/>
            <person name="Bringel F."/>
        </authorList>
    </citation>
    <scope>NUCLEOTIDE SEQUENCE</scope>
    <source>
        <strain evidence="6">PDD-24b-2</strain>
    </source>
</reference>
<dbReference type="EMBL" id="JAKWFO010000003">
    <property type="protein sequence ID" value="KAI9638649.1"/>
    <property type="molecule type" value="Genomic_DNA"/>
</dbReference>
<evidence type="ECO:0000313" key="7">
    <source>
        <dbReference type="Proteomes" id="UP001164286"/>
    </source>
</evidence>
<evidence type="ECO:0000256" key="5">
    <source>
        <dbReference type="SAM" id="Phobius"/>
    </source>
</evidence>
<dbReference type="GO" id="GO:0016020">
    <property type="term" value="C:membrane"/>
    <property type="evidence" value="ECO:0007669"/>
    <property type="project" value="UniProtKB-SubCell"/>
</dbReference>
<feature type="transmembrane region" description="Helical" evidence="5">
    <location>
        <begin position="242"/>
        <end position="263"/>
    </location>
</feature>
<feature type="transmembrane region" description="Helical" evidence="5">
    <location>
        <begin position="119"/>
        <end position="139"/>
    </location>
</feature>
<accession>A0AA38HGR2</accession>
<dbReference type="AlphaFoldDB" id="A0AA38HGR2"/>
<dbReference type="PANTHER" id="PTHR22911">
    <property type="entry name" value="ACYL-MALONYL CONDENSING ENZYME-RELATED"/>
    <property type="match status" value="1"/>
</dbReference>
<dbReference type="SUPFAM" id="SSF103481">
    <property type="entry name" value="Multidrug resistance efflux transporter EmrE"/>
    <property type="match status" value="1"/>
</dbReference>
<keyword evidence="2 5" id="KW-0812">Transmembrane</keyword>
<evidence type="ECO:0000256" key="4">
    <source>
        <dbReference type="ARBA" id="ARBA00023136"/>
    </source>
</evidence>
<comment type="subcellular location">
    <subcellularLocation>
        <location evidence="1">Membrane</location>
        <topology evidence="1">Multi-pass membrane protein</topology>
    </subcellularLocation>
</comment>
<feature type="transmembrane region" description="Helical" evidence="5">
    <location>
        <begin position="42"/>
        <end position="63"/>
    </location>
</feature>
<gene>
    <name evidence="6" type="ORF">MKK02DRAFT_32046</name>
</gene>
<comment type="caution">
    <text evidence="6">The sequence shown here is derived from an EMBL/GenBank/DDBJ whole genome shotgun (WGS) entry which is preliminary data.</text>
</comment>
<feature type="transmembrane region" description="Helical" evidence="5">
    <location>
        <begin position="12"/>
        <end position="30"/>
    </location>
</feature>
<evidence type="ECO:0000256" key="1">
    <source>
        <dbReference type="ARBA" id="ARBA00004141"/>
    </source>
</evidence>
<keyword evidence="3 5" id="KW-1133">Transmembrane helix</keyword>
<sequence length="325" mass="35071">MPIPVVDGPYGGVLLALTSSIFIVGMDASVQDLILHEGVTPAQALMMRMIMTVPPVTIFAWLYQPEVFQQLNILSMRIPDIVLPQHVVGSESAENEHLLPDPLTSTGEVHRDPHRARLLWLRSVICSTGILCAYSAFGYADLSDVVAIVNTRFFPAAALCWLILGEKFGWRMGISASRCLPSVVSTIAVMAIAQPAFLFAPSTSIPGASAKPDQRYLGYILAVGNTLAQGVDILIMRKAGKAVKVVSLLLAYAAIAVVMSSFVRLDPAFTLSSSFTDRIVRVPGLFHYGCSARHSGPCLDTCLFAGELDLPFTHMPLGVSPRSRC</sequence>
<protein>
    <recommendedName>
        <fullName evidence="8">EamA domain-containing protein</fullName>
    </recommendedName>
</protein>
<dbReference type="RefSeq" id="XP_052948426.1">
    <property type="nucleotide sequence ID" value="XM_053088430.1"/>
</dbReference>
<proteinExistence type="predicted"/>
<dbReference type="GeneID" id="77727635"/>
<feature type="transmembrane region" description="Helical" evidence="5">
    <location>
        <begin position="145"/>
        <end position="164"/>
    </location>
</feature>